<reference evidence="1" key="1">
    <citation type="submission" date="2015-07" db="EMBL/GenBank/DDBJ databases">
        <title>Draft genome sequence of Streptomyces fradiae, a resistant strain to nitron-oligomycin.</title>
        <authorList>
            <person name="Vatlin A.A."/>
            <person name="Bekker O.B."/>
            <person name="Danilenko V.N."/>
        </authorList>
    </citation>
    <scope>NUCLEOTIDE SEQUENCE</scope>
    <source>
        <strain evidence="1">Olg1-1</strain>
    </source>
</reference>
<dbReference type="Proteomes" id="UP000037185">
    <property type="component" value="Unassembled WGS sequence"/>
</dbReference>
<sequence length="341" mass="37333">MTQYDEQNPAYRTVRVTALESPVAAMADLEAWEARETYPEIRSAGAPVFGTAREREEGGWELRPYFCDTAPQGSRDGLGAHFRLTARDAEEAGDEAARDACLRAAERLDWEPLDDMTVLGHRYRVVRAERFIRMGPDGPEPPRPSDPDPAAPGESGKIPDPSVGFVIDTATATGMSEGILKTELLGMVRAAGTVPPDVRADSLRAARTHPGGVLLPPTFMIAEDSEGHWRPESDGTSTTPQAARDGLATHWRGPFFPQLHKLTPELRAEYAAAADRISGERLNEVTVAGVHYRVARVERLVRVGPDGPESPRPSDPDPEPPIKVHVQQLKEQGLWEADEED</sequence>
<accession>A0ACC4WFS6</accession>
<proteinExistence type="predicted"/>
<protein>
    <submittedName>
        <fullName evidence="1">PE-PGRS family protein</fullName>
    </submittedName>
</protein>
<dbReference type="EMBL" id="LGSP01000006">
    <property type="protein sequence ID" value="KNE83459.1"/>
    <property type="molecule type" value="Genomic_DNA"/>
</dbReference>
<organism evidence="1 2">
    <name type="scientific">Streptomyces fradiae</name>
    <name type="common">Streptomyces roseoflavus</name>
    <dbReference type="NCBI Taxonomy" id="1906"/>
    <lineage>
        <taxon>Bacteria</taxon>
        <taxon>Bacillati</taxon>
        <taxon>Actinomycetota</taxon>
        <taxon>Actinomycetes</taxon>
        <taxon>Kitasatosporales</taxon>
        <taxon>Streptomycetaceae</taxon>
        <taxon>Streptomyces</taxon>
    </lineage>
</organism>
<evidence type="ECO:0000313" key="2">
    <source>
        <dbReference type="Proteomes" id="UP000037185"/>
    </source>
</evidence>
<evidence type="ECO:0000313" key="1">
    <source>
        <dbReference type="EMBL" id="KNE83459.1"/>
    </source>
</evidence>
<gene>
    <name evidence="1" type="ORF">ADZ36_05095</name>
</gene>
<name>A0ACC4WFS6_STRFR</name>
<comment type="caution">
    <text evidence="1">The sequence shown here is derived from an EMBL/GenBank/DDBJ whole genome shotgun (WGS) entry which is preliminary data.</text>
</comment>
<keyword evidence="2" id="KW-1185">Reference proteome</keyword>